<dbReference type="Pfam" id="PF17898">
    <property type="entry name" value="GerD"/>
    <property type="match status" value="1"/>
</dbReference>
<evidence type="ECO:0000259" key="2">
    <source>
        <dbReference type="Pfam" id="PF17898"/>
    </source>
</evidence>
<dbReference type="RefSeq" id="WP_322422630.1">
    <property type="nucleotide sequence ID" value="NZ_JAXQNN010000008.1"/>
</dbReference>
<dbReference type="Proteomes" id="UP001292084">
    <property type="component" value="Unassembled WGS sequence"/>
</dbReference>
<evidence type="ECO:0000313" key="4">
    <source>
        <dbReference type="Proteomes" id="UP001292084"/>
    </source>
</evidence>
<dbReference type="PROSITE" id="PS51257">
    <property type="entry name" value="PROKAR_LIPOPROTEIN"/>
    <property type="match status" value="1"/>
</dbReference>
<reference evidence="3 4" key="1">
    <citation type="submission" date="2023-12" db="EMBL/GenBank/DDBJ databases">
        <title>Jeotgalibacillus haloalkaliphilus sp. nov., a novel salt-tolerant bacteria, isolated from the estuary of the Fenhe River into the Yellow River.</title>
        <authorList>
            <person name="Li Y."/>
        </authorList>
    </citation>
    <scope>NUCLEOTIDE SEQUENCE [LARGE SCALE GENOMIC DNA]</scope>
    <source>
        <strain evidence="3 4">HH7-29</strain>
    </source>
</reference>
<evidence type="ECO:0000313" key="3">
    <source>
        <dbReference type="EMBL" id="MDZ5713673.1"/>
    </source>
</evidence>
<dbReference type="NCBIfam" id="NF040801">
    <property type="entry name" value="spore_GerD"/>
    <property type="match status" value="1"/>
</dbReference>
<dbReference type="InterPro" id="IPR041262">
    <property type="entry name" value="GerD_central"/>
</dbReference>
<feature type="compositionally biased region" description="Gly residues" evidence="1">
    <location>
        <begin position="185"/>
        <end position="219"/>
    </location>
</feature>
<feature type="domain" description="Spore germination GerD central core" evidence="2">
    <location>
        <begin position="58"/>
        <end position="171"/>
    </location>
</feature>
<sequence>MKKELLVSSALVLLLTGCAGEKTSYEETKQMVTDLLKTDDGKKAVKELLADEEIKKELVIDQPIVKESIQTTLLSKEGQEFWKKTFADPEFAETLAKSMKTEQEQLLKDLMKDPEYQSMILTIMQDPAMHEQTMSVLNSQAYKEETKKLMLEMMESPLVKKEIQDLLLEAAKEMGEEGTQQQADGGEGGGGQGDGGSGGGGDGGGDGNSESESGGGMGQ</sequence>
<keyword evidence="3" id="KW-0449">Lipoprotein</keyword>
<accession>A0ABU5KQY9</accession>
<comment type="caution">
    <text evidence="3">The sequence shown here is derived from an EMBL/GenBank/DDBJ whole genome shotgun (WGS) entry which is preliminary data.</text>
</comment>
<feature type="region of interest" description="Disordered" evidence="1">
    <location>
        <begin position="169"/>
        <end position="219"/>
    </location>
</feature>
<proteinExistence type="predicted"/>
<evidence type="ECO:0000256" key="1">
    <source>
        <dbReference type="SAM" id="MobiDB-lite"/>
    </source>
</evidence>
<keyword evidence="4" id="KW-1185">Reference proteome</keyword>
<name>A0ABU5KQY9_9BACL</name>
<gene>
    <name evidence="3" type="primary">gerD</name>
    <name evidence="3" type="ORF">UFB30_15685</name>
</gene>
<protein>
    <submittedName>
        <fullName evidence="3">Spore germination lipoprotein GerD</fullName>
    </submittedName>
</protein>
<dbReference type="EMBL" id="JAXQNN010000008">
    <property type="protein sequence ID" value="MDZ5713673.1"/>
    <property type="molecule type" value="Genomic_DNA"/>
</dbReference>
<organism evidence="3 4">
    <name type="scientific">Jeotgalibacillus haloalkalitolerans</name>
    <dbReference type="NCBI Taxonomy" id="3104292"/>
    <lineage>
        <taxon>Bacteria</taxon>
        <taxon>Bacillati</taxon>
        <taxon>Bacillota</taxon>
        <taxon>Bacilli</taxon>
        <taxon>Bacillales</taxon>
        <taxon>Caryophanaceae</taxon>
        <taxon>Jeotgalibacillus</taxon>
    </lineage>
</organism>